<reference evidence="1 2" key="1">
    <citation type="submission" date="2013-09" db="EMBL/GenBank/DDBJ databases">
        <title>Whole genome shotgun sequence of Vibrio proteolyticus NBRC 13287.</title>
        <authorList>
            <person name="Isaki S."/>
            <person name="Hosoyama A."/>
            <person name="Numata M."/>
            <person name="Hashimoto M."/>
            <person name="Hosoyama Y."/>
            <person name="Tsuchikane K."/>
            <person name="Noguchi M."/>
            <person name="Hirakata S."/>
            <person name="Ichikawa N."/>
            <person name="Ohji S."/>
            <person name="Yamazoe A."/>
            <person name="Fujita N."/>
        </authorList>
    </citation>
    <scope>NUCLEOTIDE SEQUENCE [LARGE SCALE GENOMIC DNA]</scope>
    <source>
        <strain evidence="1 2">NBRC 13287</strain>
    </source>
</reference>
<comment type="caution">
    <text evidence="1">The sequence shown here is derived from an EMBL/GenBank/DDBJ whole genome shotgun (WGS) entry which is preliminary data.</text>
</comment>
<keyword evidence="2" id="KW-1185">Reference proteome</keyword>
<name>U3BIM2_VIBPR</name>
<dbReference type="Proteomes" id="UP000016570">
    <property type="component" value="Unassembled WGS sequence"/>
</dbReference>
<dbReference type="eggNOG" id="COG3415">
    <property type="taxonomic scope" value="Bacteria"/>
</dbReference>
<evidence type="ECO:0000313" key="1">
    <source>
        <dbReference type="EMBL" id="GAD69484.1"/>
    </source>
</evidence>
<dbReference type="EMBL" id="BATJ01000031">
    <property type="protein sequence ID" value="GAD69484.1"/>
    <property type="molecule type" value="Genomic_DNA"/>
</dbReference>
<dbReference type="AlphaFoldDB" id="U3BIM2"/>
<organism evidence="1 2">
    <name type="scientific">Vibrio proteolyticus NBRC 13287</name>
    <dbReference type="NCBI Taxonomy" id="1219065"/>
    <lineage>
        <taxon>Bacteria</taxon>
        <taxon>Pseudomonadati</taxon>
        <taxon>Pseudomonadota</taxon>
        <taxon>Gammaproteobacteria</taxon>
        <taxon>Vibrionales</taxon>
        <taxon>Vibrionaceae</taxon>
        <taxon>Vibrio</taxon>
    </lineage>
</organism>
<proteinExistence type="predicted"/>
<sequence length="90" mass="10452">MISQALRLHESTIDRHLSDYALSEKLKRKHVGSQSRISSTQTMKLIEHLTEKPFFSHKMPKDAPHKLKPEEPQTLIEYYNDTLKPVLNAV</sequence>
<evidence type="ECO:0000313" key="2">
    <source>
        <dbReference type="Proteomes" id="UP000016570"/>
    </source>
</evidence>
<protein>
    <submittedName>
        <fullName evidence="1">Uncharacterized protein</fullName>
    </submittedName>
</protein>
<accession>U3BIM2</accession>
<gene>
    <name evidence="1" type="ORF">VPR01S_31_00150</name>
</gene>